<comment type="subunit">
    <text evidence="9">At low DSF concentrations, interacts with RpfF.</text>
</comment>
<dbReference type="InterPro" id="IPR001789">
    <property type="entry name" value="Sig_transdc_resp-reg_receiver"/>
</dbReference>
<dbReference type="SMART" id="SM00065">
    <property type="entry name" value="GAF"/>
    <property type="match status" value="2"/>
</dbReference>
<organism evidence="17 18">
    <name type="scientific">Flavobacterium magnum</name>
    <dbReference type="NCBI Taxonomy" id="2162713"/>
    <lineage>
        <taxon>Bacteria</taxon>
        <taxon>Pseudomonadati</taxon>
        <taxon>Bacteroidota</taxon>
        <taxon>Flavobacteriia</taxon>
        <taxon>Flavobacteriales</taxon>
        <taxon>Flavobacteriaceae</taxon>
        <taxon>Flavobacterium</taxon>
    </lineage>
</organism>
<dbReference type="SMART" id="SM00388">
    <property type="entry name" value="HisKA"/>
    <property type="match status" value="1"/>
</dbReference>
<dbReference type="SUPFAM" id="SSF55874">
    <property type="entry name" value="ATPase domain of HSP90 chaperone/DNA topoisomerase II/histidine kinase"/>
    <property type="match status" value="1"/>
</dbReference>
<evidence type="ECO:0000256" key="1">
    <source>
        <dbReference type="ARBA" id="ARBA00000085"/>
    </source>
</evidence>
<dbReference type="OrthoDB" id="9811889at2"/>
<dbReference type="Pfam" id="PF00072">
    <property type="entry name" value="Response_reg"/>
    <property type="match status" value="1"/>
</dbReference>
<dbReference type="Pfam" id="PF13426">
    <property type="entry name" value="PAS_9"/>
    <property type="match status" value="1"/>
</dbReference>
<dbReference type="EMBL" id="CP028811">
    <property type="protein sequence ID" value="AWA30731.1"/>
    <property type="molecule type" value="Genomic_DNA"/>
</dbReference>
<dbReference type="InterPro" id="IPR003018">
    <property type="entry name" value="GAF"/>
</dbReference>
<dbReference type="InterPro" id="IPR013767">
    <property type="entry name" value="PAS_fold"/>
</dbReference>
<dbReference type="SMART" id="SM00387">
    <property type="entry name" value="HATPase_c"/>
    <property type="match status" value="1"/>
</dbReference>
<dbReference type="InterPro" id="IPR036097">
    <property type="entry name" value="HisK_dim/P_sf"/>
</dbReference>
<dbReference type="FunFam" id="1.10.287.130:FF:000002">
    <property type="entry name" value="Two-component osmosensing histidine kinase"/>
    <property type="match status" value="1"/>
</dbReference>
<dbReference type="InterPro" id="IPR000014">
    <property type="entry name" value="PAS"/>
</dbReference>
<dbReference type="Gene3D" id="1.10.287.130">
    <property type="match status" value="1"/>
</dbReference>
<dbReference type="GO" id="GO:0005524">
    <property type="term" value="F:ATP binding"/>
    <property type="evidence" value="ECO:0007669"/>
    <property type="project" value="UniProtKB-KW"/>
</dbReference>
<feature type="domain" description="PAC" evidence="16">
    <location>
        <begin position="426"/>
        <end position="478"/>
    </location>
</feature>
<dbReference type="SMART" id="SM00091">
    <property type="entry name" value="PAS"/>
    <property type="match status" value="3"/>
</dbReference>
<dbReference type="InterPro" id="IPR035965">
    <property type="entry name" value="PAS-like_dom_sf"/>
</dbReference>
<dbReference type="Pfam" id="PF00989">
    <property type="entry name" value="PAS"/>
    <property type="match status" value="1"/>
</dbReference>
<dbReference type="FunFam" id="3.30.565.10:FF:000010">
    <property type="entry name" value="Sensor histidine kinase RcsC"/>
    <property type="match status" value="1"/>
</dbReference>
<feature type="transmembrane region" description="Helical" evidence="12">
    <location>
        <begin position="189"/>
        <end position="206"/>
    </location>
</feature>
<dbReference type="PROSITE" id="PS50112">
    <property type="entry name" value="PAS"/>
    <property type="match status" value="3"/>
</dbReference>
<accession>A0A2S0RHY0</accession>
<dbReference type="Pfam" id="PF00512">
    <property type="entry name" value="HisKA"/>
    <property type="match status" value="1"/>
</dbReference>
<evidence type="ECO:0000256" key="7">
    <source>
        <dbReference type="ARBA" id="ARBA00022840"/>
    </source>
</evidence>
<dbReference type="PRINTS" id="PR00344">
    <property type="entry name" value="BCTRLSENSOR"/>
</dbReference>
<name>A0A2S0RHY0_9FLAO</name>
<dbReference type="PANTHER" id="PTHR45339:SF1">
    <property type="entry name" value="HYBRID SIGNAL TRANSDUCTION HISTIDINE KINASE J"/>
    <property type="match status" value="1"/>
</dbReference>
<dbReference type="Gene3D" id="3.30.450.40">
    <property type="match status" value="2"/>
</dbReference>
<feature type="domain" description="Response regulatory" evidence="14">
    <location>
        <begin position="1225"/>
        <end position="1343"/>
    </location>
</feature>
<evidence type="ECO:0000256" key="2">
    <source>
        <dbReference type="ARBA" id="ARBA00012438"/>
    </source>
</evidence>
<keyword evidence="7" id="KW-0067">ATP-binding</keyword>
<dbReference type="InterPro" id="IPR004358">
    <property type="entry name" value="Sig_transdc_His_kin-like_C"/>
</dbReference>
<feature type="transmembrane region" description="Helical" evidence="12">
    <location>
        <begin position="212"/>
        <end position="231"/>
    </location>
</feature>
<dbReference type="SUPFAM" id="SSF55785">
    <property type="entry name" value="PYP-like sensor domain (PAS domain)"/>
    <property type="match status" value="3"/>
</dbReference>
<reference evidence="17 18" key="1">
    <citation type="submission" date="2018-04" db="EMBL/GenBank/DDBJ databases">
        <title>Genome sequencing of Flavobacterium sp. HYN0048.</title>
        <authorList>
            <person name="Yi H."/>
            <person name="Baek C."/>
        </authorList>
    </citation>
    <scope>NUCLEOTIDE SEQUENCE [LARGE SCALE GENOMIC DNA]</scope>
    <source>
        <strain evidence="17 18">HYN0048</strain>
    </source>
</reference>
<keyword evidence="18" id="KW-1185">Reference proteome</keyword>
<dbReference type="Gene3D" id="3.40.50.2300">
    <property type="match status" value="1"/>
</dbReference>
<dbReference type="GO" id="GO:0000155">
    <property type="term" value="F:phosphorelay sensor kinase activity"/>
    <property type="evidence" value="ECO:0007669"/>
    <property type="project" value="InterPro"/>
</dbReference>
<dbReference type="InterPro" id="IPR005467">
    <property type="entry name" value="His_kinase_dom"/>
</dbReference>
<dbReference type="CDD" id="cd16922">
    <property type="entry name" value="HATPase_EvgS-ArcB-TorS-like"/>
    <property type="match status" value="1"/>
</dbReference>
<dbReference type="InterPro" id="IPR013655">
    <property type="entry name" value="PAS_fold_3"/>
</dbReference>
<evidence type="ECO:0000259" key="15">
    <source>
        <dbReference type="PROSITE" id="PS50112"/>
    </source>
</evidence>
<keyword evidence="3 11" id="KW-0597">Phosphoprotein</keyword>
<dbReference type="PROSITE" id="PS50109">
    <property type="entry name" value="HIS_KIN"/>
    <property type="match status" value="1"/>
</dbReference>
<evidence type="ECO:0000259" key="14">
    <source>
        <dbReference type="PROSITE" id="PS50110"/>
    </source>
</evidence>
<keyword evidence="8" id="KW-0902">Two-component regulatory system</keyword>
<feature type="modified residue" description="4-aspartylphosphate" evidence="11">
    <location>
        <position position="1276"/>
    </location>
</feature>
<dbReference type="InterPro" id="IPR001610">
    <property type="entry name" value="PAC"/>
</dbReference>
<dbReference type="Proteomes" id="UP000244193">
    <property type="component" value="Chromosome"/>
</dbReference>
<evidence type="ECO:0000313" key="17">
    <source>
        <dbReference type="EMBL" id="AWA30731.1"/>
    </source>
</evidence>
<evidence type="ECO:0000256" key="5">
    <source>
        <dbReference type="ARBA" id="ARBA00022741"/>
    </source>
</evidence>
<evidence type="ECO:0000256" key="9">
    <source>
        <dbReference type="ARBA" id="ARBA00064003"/>
    </source>
</evidence>
<feature type="transmembrane region" description="Helical" evidence="12">
    <location>
        <begin position="87"/>
        <end position="108"/>
    </location>
</feature>
<keyword evidence="12" id="KW-1133">Transmembrane helix</keyword>
<dbReference type="InterPro" id="IPR000700">
    <property type="entry name" value="PAS-assoc_C"/>
</dbReference>
<dbReference type="SMART" id="SM00448">
    <property type="entry name" value="REC"/>
    <property type="match status" value="1"/>
</dbReference>
<evidence type="ECO:0000259" key="16">
    <source>
        <dbReference type="PROSITE" id="PS50113"/>
    </source>
</evidence>
<dbReference type="SMART" id="SM00086">
    <property type="entry name" value="PAC"/>
    <property type="match status" value="3"/>
</dbReference>
<evidence type="ECO:0000256" key="11">
    <source>
        <dbReference type="PROSITE-ProRule" id="PRU00169"/>
    </source>
</evidence>
<dbReference type="Gene3D" id="3.30.450.20">
    <property type="entry name" value="PAS domain"/>
    <property type="match status" value="3"/>
</dbReference>
<feature type="transmembrane region" description="Helical" evidence="12">
    <location>
        <begin position="44"/>
        <end position="62"/>
    </location>
</feature>
<feature type="domain" description="PAC" evidence="16">
    <location>
        <begin position="906"/>
        <end position="957"/>
    </location>
</feature>
<feature type="transmembrane region" description="Helical" evidence="12">
    <location>
        <begin position="143"/>
        <end position="162"/>
    </location>
</feature>
<dbReference type="InterPro" id="IPR003661">
    <property type="entry name" value="HisK_dim/P_dom"/>
</dbReference>
<keyword evidence="5" id="KW-0547">Nucleotide-binding</keyword>
<evidence type="ECO:0000313" key="18">
    <source>
        <dbReference type="Proteomes" id="UP000244193"/>
    </source>
</evidence>
<dbReference type="GO" id="GO:0006355">
    <property type="term" value="P:regulation of DNA-templated transcription"/>
    <property type="evidence" value="ECO:0007669"/>
    <property type="project" value="InterPro"/>
</dbReference>
<proteinExistence type="predicted"/>
<dbReference type="InterPro" id="IPR003594">
    <property type="entry name" value="HATPase_dom"/>
</dbReference>
<evidence type="ECO:0000256" key="3">
    <source>
        <dbReference type="ARBA" id="ARBA00022553"/>
    </source>
</evidence>
<keyword evidence="12" id="KW-0812">Transmembrane</keyword>
<protein>
    <recommendedName>
        <fullName evidence="10">Sensory/regulatory protein RpfC</fullName>
        <ecNumber evidence="2">2.7.13.3</ecNumber>
    </recommendedName>
</protein>
<gene>
    <name evidence="17" type="ORF">HYN48_11905</name>
</gene>
<dbReference type="PANTHER" id="PTHR45339">
    <property type="entry name" value="HYBRID SIGNAL TRANSDUCTION HISTIDINE KINASE J"/>
    <property type="match status" value="1"/>
</dbReference>
<dbReference type="KEGG" id="fmg:HYN48_11905"/>
<dbReference type="PROSITE" id="PS50110">
    <property type="entry name" value="RESPONSE_REGULATORY"/>
    <property type="match status" value="1"/>
</dbReference>
<evidence type="ECO:0000256" key="12">
    <source>
        <dbReference type="SAM" id="Phobius"/>
    </source>
</evidence>
<dbReference type="EC" id="2.7.13.3" evidence="2"/>
<feature type="domain" description="PAS" evidence="15">
    <location>
        <begin position="352"/>
        <end position="422"/>
    </location>
</feature>
<dbReference type="Pfam" id="PF02518">
    <property type="entry name" value="HATPase_c"/>
    <property type="match status" value="1"/>
</dbReference>
<dbReference type="InterPro" id="IPR011006">
    <property type="entry name" value="CheY-like_superfamily"/>
</dbReference>
<dbReference type="SUPFAM" id="SSF52172">
    <property type="entry name" value="CheY-like"/>
    <property type="match status" value="1"/>
</dbReference>
<dbReference type="SUPFAM" id="SSF55781">
    <property type="entry name" value="GAF domain-like"/>
    <property type="match status" value="2"/>
</dbReference>
<evidence type="ECO:0000256" key="8">
    <source>
        <dbReference type="ARBA" id="ARBA00023012"/>
    </source>
</evidence>
<comment type="catalytic activity">
    <reaction evidence="1">
        <text>ATP + protein L-histidine = ADP + protein N-phospho-L-histidine.</text>
        <dbReference type="EC" id="2.7.13.3"/>
    </reaction>
</comment>
<keyword evidence="6 17" id="KW-0418">Kinase</keyword>
<dbReference type="Gene3D" id="3.30.565.10">
    <property type="entry name" value="Histidine kinase-like ATPase, C-terminal domain"/>
    <property type="match status" value="1"/>
</dbReference>
<feature type="domain" description="PAS" evidence="15">
    <location>
        <begin position="242"/>
        <end position="286"/>
    </location>
</feature>
<evidence type="ECO:0000256" key="10">
    <source>
        <dbReference type="ARBA" id="ARBA00068150"/>
    </source>
</evidence>
<keyword evidence="12" id="KW-0472">Membrane</keyword>
<dbReference type="CDD" id="cd00130">
    <property type="entry name" value="PAS"/>
    <property type="match status" value="3"/>
</dbReference>
<dbReference type="CDD" id="cd00082">
    <property type="entry name" value="HisKA"/>
    <property type="match status" value="1"/>
</dbReference>
<feature type="domain" description="PAS" evidence="15">
    <location>
        <begin position="829"/>
        <end position="903"/>
    </location>
</feature>
<dbReference type="Pfam" id="PF08447">
    <property type="entry name" value="PAS_3"/>
    <property type="match status" value="1"/>
</dbReference>
<dbReference type="RefSeq" id="WP_108371998.1">
    <property type="nucleotide sequence ID" value="NZ_CP028811.1"/>
</dbReference>
<sequence length="1350" mass="155560">MNLPHPMFVMPFIAFSCGYATQGFSPLPEIRNPDDAAADVPATWWFIMGVFVIMSLAFLWTLKKISRSKREFVSSFKNHIHSDEYRLYLLFFGTMFPVTELFLEIFHVRKHSEFWFNSFMGLVLVFIYYYSDKNEFLKKHLKTIFIANYIMLTFYVICKLTFRPFELVTFAELLIIFFFAPGIFQTLKSYWTFIGGFAAILFALYIRHAVAANILLTLLYSFFFIIVIHYIRQMILLNSQQRFAFADQIVNKGNSLIVGANIKGELSYCSESIRSILGYSPKEVMGMEFWRLTEDPEFIGEKYHDNYIDERLYIRKLKCRNGEYKFIQWKDKKFSENLIIGIGQDVTSQVEIQNQYRNLIENATDIIFEVNGDGDFTFINDFTISMLGYSKDEIIGRNYTDFIRPDYMANMKDFYETLAGSESDFPIIEFPITAKNGEELWVSQKVIVRRNYDGQVVGYSGIARNITALKNIEMENRRRQEKIVKYNATINRLSTTNYANHKNLITILQMILKSAARDTGVERVSFWEYYPDRIVCACLYDLTANAFSKGRIFEKKQVPIYFRAIENDKIIIASDVNNHRETKEFRDNYFIEKGIRSLLDTTISTNGKIAGILCFEATSKKDFDNEDITFCRSVSDIITLAIEAQKRKKAEQKLAYKSDLLSAVALCTDKFLLKTDTHDMFTETFDIIGKATNADHIYYYENDQKTNLISQQVKWAKPGVKLQITPLRQFSHHDLKEITDSIRIKKTFSAHTRELKDTFFKKLLLDNEIRSILIIPIFRKNIFTGFIGFDDCAYERDWTDDEVKILQTLANNISAALERNINENMIYESEEKFRLLANNIPGTVYLFRNDENWSRVYINDQIKKLTGYSKLDFLDNRVRYTSLIHPDDQHKVASVIRKALDNKQAFNVIYRIHRKNGEVAWVEEFGDFIIIENEIAFVEGIFIDITERKTNENAVKAREVAEAANKAKSDFLANMSHEIRTPLNGIIGFTDLLMQTDLGQIQQKYMGTINQSAHSLLEIINNILDFSKIEAGKLELEIKKHDLRELLDQVIDLISFESSQKSIELNLKISDDISRYVWIDSIRLKQILFNLLGNAVKFTERGKIELEIISMAVHDDNRRTLRFCVRDTGIGILKENQAKIFTAFSQEDNSTTRKFGGTGLGLTISNQLLGLMESQLELYSEPGKGSLFWFDLTLRASKEKAAVTPEIPASTEAHPEPEILPDALRILVVEDNNINMLLVKTIIKNTVPNVILTEAQNGAVAVAQFVNSLPDLIFMDVQMPVMNGYEATAEIRKLPQGQTVPIIALTAGIVKEERDRCLAAGMNDYITKPIIKGSIEAMIRQWKPGVRTDG</sequence>
<dbReference type="NCBIfam" id="TIGR00229">
    <property type="entry name" value="sensory_box"/>
    <property type="match status" value="3"/>
</dbReference>
<evidence type="ECO:0000256" key="4">
    <source>
        <dbReference type="ARBA" id="ARBA00022679"/>
    </source>
</evidence>
<keyword evidence="4" id="KW-0808">Transferase</keyword>
<feature type="domain" description="Histidine kinase" evidence="13">
    <location>
        <begin position="974"/>
        <end position="1196"/>
    </location>
</feature>
<dbReference type="InterPro" id="IPR036890">
    <property type="entry name" value="HATPase_C_sf"/>
</dbReference>
<dbReference type="CDD" id="cd17546">
    <property type="entry name" value="REC_hyHK_CKI1_RcsC-like"/>
    <property type="match status" value="1"/>
</dbReference>
<dbReference type="PROSITE" id="PS50113">
    <property type="entry name" value="PAC"/>
    <property type="match status" value="2"/>
</dbReference>
<evidence type="ECO:0000259" key="13">
    <source>
        <dbReference type="PROSITE" id="PS50109"/>
    </source>
</evidence>
<evidence type="ECO:0000256" key="6">
    <source>
        <dbReference type="ARBA" id="ARBA00022777"/>
    </source>
</evidence>
<dbReference type="SUPFAM" id="SSF47384">
    <property type="entry name" value="Homodimeric domain of signal transducing histidine kinase"/>
    <property type="match status" value="1"/>
</dbReference>
<dbReference type="InterPro" id="IPR029016">
    <property type="entry name" value="GAF-like_dom_sf"/>
</dbReference>
<feature type="transmembrane region" description="Helical" evidence="12">
    <location>
        <begin position="114"/>
        <end position="131"/>
    </location>
</feature>
<dbReference type="Pfam" id="PF01590">
    <property type="entry name" value="GAF"/>
    <property type="match status" value="2"/>
</dbReference>